<comment type="caution">
    <text evidence="1">The sequence shown here is derived from an EMBL/GenBank/DDBJ whole genome shotgun (WGS) entry which is preliminary data.</text>
</comment>
<dbReference type="Proteomes" id="UP001222027">
    <property type="component" value="Unassembled WGS sequence"/>
</dbReference>
<evidence type="ECO:0000313" key="1">
    <source>
        <dbReference type="EMBL" id="KAJ8510608.1"/>
    </source>
</evidence>
<evidence type="ECO:0000313" key="2">
    <source>
        <dbReference type="Proteomes" id="UP001222027"/>
    </source>
</evidence>
<dbReference type="EMBL" id="JAQQAF010000001">
    <property type="protein sequence ID" value="KAJ8510608.1"/>
    <property type="molecule type" value="Genomic_DNA"/>
</dbReference>
<proteinExistence type="predicted"/>
<keyword evidence="2" id="KW-1185">Reference proteome</keyword>
<dbReference type="AlphaFoldDB" id="A0AAV8RU60"/>
<protein>
    <recommendedName>
        <fullName evidence="3">HTH psq-type domain-containing protein</fullName>
    </recommendedName>
</protein>
<reference evidence="1 2" key="1">
    <citation type="submission" date="2022-12" db="EMBL/GenBank/DDBJ databases">
        <title>Chromosome-scale assembly of the Ensete ventricosum genome.</title>
        <authorList>
            <person name="Dussert Y."/>
            <person name="Stocks J."/>
            <person name="Wendawek A."/>
            <person name="Woldeyes F."/>
            <person name="Nichols R.A."/>
            <person name="Borrell J.S."/>
        </authorList>
    </citation>
    <scope>NUCLEOTIDE SEQUENCE [LARGE SCALE GENOMIC DNA]</scope>
    <source>
        <strain evidence="2">cv. Maze</strain>
        <tissue evidence="1">Seeds</tissue>
    </source>
</reference>
<evidence type="ECO:0008006" key="3">
    <source>
        <dbReference type="Google" id="ProtNLM"/>
    </source>
</evidence>
<organism evidence="1 2">
    <name type="scientific">Ensete ventricosum</name>
    <name type="common">Abyssinian banana</name>
    <name type="synonym">Musa ensete</name>
    <dbReference type="NCBI Taxonomy" id="4639"/>
    <lineage>
        <taxon>Eukaryota</taxon>
        <taxon>Viridiplantae</taxon>
        <taxon>Streptophyta</taxon>
        <taxon>Embryophyta</taxon>
        <taxon>Tracheophyta</taxon>
        <taxon>Spermatophyta</taxon>
        <taxon>Magnoliopsida</taxon>
        <taxon>Liliopsida</taxon>
        <taxon>Zingiberales</taxon>
        <taxon>Musaceae</taxon>
        <taxon>Ensete</taxon>
    </lineage>
</organism>
<gene>
    <name evidence="1" type="ORF">OPV22_001042</name>
</gene>
<accession>A0AAV8RU60</accession>
<name>A0AAV8RU60_ENSVE</name>
<sequence>MLIRLLEEPRKSNIGQLPKGTPHQWSRFLTPEELVLILERTSISVQEMAEKRGKSSTSLITANSSSIQLQGGGVLKAGKATHRNDRE</sequence>